<sequence length="586" mass="65901">METEETTAALPNDLLANVLWRLPPRNLAAARCVSSGWRAVVDSYWLLHPYVLPVAVAGIFVNYIDYCRQHLLVRPGCNLPGASLDFMPRENPGQWSPAGDHHSFLFDAVPVDDRGRWSAVRDHCNGLVLYDDGLDFHVVNPATRRWARLPQHARARDSLVHLVFEPIVSRHYEVILIPTVPEKPKPAASPPSTSGRVGVPPTGSAAEQPCPAGEAEPEAEDPYGSMEWPPSQCMVHVFSSRTWRWEERALVRLRHAAGTVADVRLDPVEPELFGAVHRLATYWQGDLYVHCRGGYIMRLSLQRNIYQVINTPTRVADGKLTRCYLGKSEKGVYFAAIRQWYDLRVWILSMSCGRAEWVLKHENNLKTTGLLAVSRMSYCKQIDGPWVLEEDNDVNEDGNHGDQELPIVQDNGINGDGNNEDHQELPIEEDNGINGDGNNEDHQELPIEEDNGINGDGNNEDHQEPPVEEDNGNNDDQVPHAEEDNNINEEGNTVDQEPPAEEENGNNVDQEPPAEEENGNNDNQEPPEGEGYYWWNSDEDDYVDIEEGDEDCLGGIYILGFHPFKEIMYFCSMFGGATYHLNTREV</sequence>
<proteinExistence type="predicted"/>
<protein>
    <submittedName>
        <fullName evidence="1">Uncharacterized protein</fullName>
    </submittedName>
</protein>
<organism evidence="1 2">
    <name type="scientific">Avena sativa</name>
    <name type="common">Oat</name>
    <dbReference type="NCBI Taxonomy" id="4498"/>
    <lineage>
        <taxon>Eukaryota</taxon>
        <taxon>Viridiplantae</taxon>
        <taxon>Streptophyta</taxon>
        <taxon>Embryophyta</taxon>
        <taxon>Tracheophyta</taxon>
        <taxon>Spermatophyta</taxon>
        <taxon>Magnoliopsida</taxon>
        <taxon>Liliopsida</taxon>
        <taxon>Poales</taxon>
        <taxon>Poaceae</taxon>
        <taxon>BOP clade</taxon>
        <taxon>Pooideae</taxon>
        <taxon>Poodae</taxon>
        <taxon>Poeae</taxon>
        <taxon>Poeae Chloroplast Group 1 (Aveneae type)</taxon>
        <taxon>Aveninae</taxon>
        <taxon>Avena</taxon>
    </lineage>
</organism>
<dbReference type="EnsemblPlants" id="AVESA.00010b.r2.7CG0699020.1">
    <property type="protein sequence ID" value="AVESA.00010b.r2.7CG0699020.1.CDS"/>
    <property type="gene ID" value="AVESA.00010b.r2.7CG0699020"/>
</dbReference>
<evidence type="ECO:0000313" key="2">
    <source>
        <dbReference type="Proteomes" id="UP001732700"/>
    </source>
</evidence>
<reference evidence="1" key="2">
    <citation type="submission" date="2025-09" db="UniProtKB">
        <authorList>
            <consortium name="EnsemblPlants"/>
        </authorList>
    </citation>
    <scope>IDENTIFICATION</scope>
</reference>
<keyword evidence="2" id="KW-1185">Reference proteome</keyword>
<evidence type="ECO:0000313" key="1">
    <source>
        <dbReference type="EnsemblPlants" id="AVESA.00010b.r2.7CG0699020.1.CDS"/>
    </source>
</evidence>
<accession>A0ACD5ZZR5</accession>
<reference evidence="1" key="1">
    <citation type="submission" date="2021-05" db="EMBL/GenBank/DDBJ databases">
        <authorList>
            <person name="Scholz U."/>
            <person name="Mascher M."/>
            <person name="Fiebig A."/>
        </authorList>
    </citation>
    <scope>NUCLEOTIDE SEQUENCE [LARGE SCALE GENOMIC DNA]</scope>
</reference>
<dbReference type="Proteomes" id="UP001732700">
    <property type="component" value="Chromosome 7C"/>
</dbReference>
<name>A0ACD5ZZR5_AVESA</name>